<dbReference type="EMBL" id="LAZR01006952">
    <property type="protein sequence ID" value="KKM88494.1"/>
    <property type="molecule type" value="Genomic_DNA"/>
</dbReference>
<reference evidence="1" key="1">
    <citation type="journal article" date="2015" name="Nature">
        <title>Complex archaea that bridge the gap between prokaryotes and eukaryotes.</title>
        <authorList>
            <person name="Spang A."/>
            <person name="Saw J.H."/>
            <person name="Jorgensen S.L."/>
            <person name="Zaremba-Niedzwiedzka K."/>
            <person name="Martijn J."/>
            <person name="Lind A.E."/>
            <person name="van Eijk R."/>
            <person name="Schleper C."/>
            <person name="Guy L."/>
            <person name="Ettema T.J."/>
        </authorList>
    </citation>
    <scope>NUCLEOTIDE SEQUENCE</scope>
</reference>
<evidence type="ECO:0008006" key="2">
    <source>
        <dbReference type="Google" id="ProtNLM"/>
    </source>
</evidence>
<name>A0A0F9L1F4_9ZZZZ</name>
<proteinExistence type="predicted"/>
<dbReference type="AlphaFoldDB" id="A0A0F9L1F4"/>
<organism evidence="1">
    <name type="scientific">marine sediment metagenome</name>
    <dbReference type="NCBI Taxonomy" id="412755"/>
    <lineage>
        <taxon>unclassified sequences</taxon>
        <taxon>metagenomes</taxon>
        <taxon>ecological metagenomes</taxon>
    </lineage>
</organism>
<evidence type="ECO:0000313" key="1">
    <source>
        <dbReference type="EMBL" id="KKM88494.1"/>
    </source>
</evidence>
<comment type="caution">
    <text evidence="1">The sequence shown here is derived from an EMBL/GenBank/DDBJ whole genome shotgun (WGS) entry which is preliminary data.</text>
</comment>
<accession>A0A0F9L1F4</accession>
<protein>
    <recommendedName>
        <fullName evidence="2">HTH cro/C1-type domain-containing protein</fullName>
    </recommendedName>
</protein>
<gene>
    <name evidence="1" type="ORF">LCGC14_1258150</name>
</gene>
<sequence>MVKQSPRQNPKLLAAKELFHVKLPKIMDERGLKTVDLTLLIPGLSYQSAYDWVSGNKVPEGPYTAWLIQVLRVEPAELFGPPGGDPNALVAISTPKGVGTQIKLLEERIKVLERIVEQKGAKVAGGTCG</sequence>